<proteinExistence type="predicted"/>
<dbReference type="Pfam" id="PF06722">
    <property type="entry name" value="EryCIII-like_C"/>
    <property type="match status" value="1"/>
</dbReference>
<protein>
    <submittedName>
        <fullName evidence="4">Uncharacterized protein</fullName>
    </submittedName>
</protein>
<comment type="caution">
    <text evidence="4">The sequence shown here is derived from an EMBL/GenBank/DDBJ whole genome shotgun (WGS) entry which is preliminary data.</text>
</comment>
<gene>
    <name evidence="4" type="ORF">TD95_004632</name>
</gene>
<dbReference type="SUPFAM" id="SSF53756">
    <property type="entry name" value="UDP-Glycosyltransferase/glycogen phosphorylase"/>
    <property type="match status" value="1"/>
</dbReference>
<evidence type="ECO:0000259" key="3">
    <source>
        <dbReference type="Pfam" id="PF06722"/>
    </source>
</evidence>
<feature type="domain" description="Glycosyltransferase family 28 N-terminal" evidence="2">
    <location>
        <begin position="72"/>
        <end position="220"/>
    </location>
</feature>
<dbReference type="InterPro" id="IPR004276">
    <property type="entry name" value="GlycoTrans_28_N"/>
</dbReference>
<dbReference type="Gene3D" id="3.40.50.2000">
    <property type="entry name" value="Glycogen Phosphorylase B"/>
    <property type="match status" value="2"/>
</dbReference>
<dbReference type="PANTHER" id="PTHR48050">
    <property type="entry name" value="STEROL 3-BETA-GLUCOSYLTRANSFERASE"/>
    <property type="match status" value="1"/>
</dbReference>
<evidence type="ECO:0000259" key="2">
    <source>
        <dbReference type="Pfam" id="PF03033"/>
    </source>
</evidence>
<dbReference type="CDD" id="cd03784">
    <property type="entry name" value="GT1_Gtf-like"/>
    <property type="match status" value="1"/>
</dbReference>
<organism evidence="4 5">
    <name type="scientific">Thielaviopsis punctulata</name>
    <dbReference type="NCBI Taxonomy" id="72032"/>
    <lineage>
        <taxon>Eukaryota</taxon>
        <taxon>Fungi</taxon>
        <taxon>Dikarya</taxon>
        <taxon>Ascomycota</taxon>
        <taxon>Pezizomycotina</taxon>
        <taxon>Sordariomycetes</taxon>
        <taxon>Hypocreomycetidae</taxon>
        <taxon>Microascales</taxon>
        <taxon>Ceratocystidaceae</taxon>
        <taxon>Thielaviopsis</taxon>
    </lineage>
</organism>
<dbReference type="FunFam" id="3.40.50.2000:FF:000009">
    <property type="entry name" value="Sterol 3-beta-glucosyltransferase UGT80A2"/>
    <property type="match status" value="1"/>
</dbReference>
<feature type="domain" description="Erythromycin biosynthesis protein CIII-like C-terminal" evidence="3">
    <location>
        <begin position="389"/>
        <end position="480"/>
    </location>
</feature>
<dbReference type="Pfam" id="PF03033">
    <property type="entry name" value="Glyco_transf_28"/>
    <property type="match status" value="1"/>
</dbReference>
<dbReference type="Proteomes" id="UP000033483">
    <property type="component" value="Unassembled WGS sequence"/>
</dbReference>
<dbReference type="OrthoDB" id="5835829at2759"/>
<dbReference type="InterPro" id="IPR002213">
    <property type="entry name" value="UDP_glucos_trans"/>
</dbReference>
<dbReference type="GO" id="GO:0016906">
    <property type="term" value="F:sterol 3-beta-glucosyltransferase activity"/>
    <property type="evidence" value="ECO:0007669"/>
    <property type="project" value="UniProtKB-ARBA"/>
</dbReference>
<dbReference type="FunFam" id="3.40.50.2000:FF:000100">
    <property type="entry name" value="Glycosyltransferase family 1 protein"/>
    <property type="match status" value="1"/>
</dbReference>
<dbReference type="InterPro" id="IPR010610">
    <property type="entry name" value="EryCIII-like_C"/>
</dbReference>
<dbReference type="EMBL" id="LAEV01000321">
    <property type="protein sequence ID" value="KKA30686.1"/>
    <property type="molecule type" value="Genomic_DNA"/>
</dbReference>
<dbReference type="GO" id="GO:0005975">
    <property type="term" value="P:carbohydrate metabolic process"/>
    <property type="evidence" value="ECO:0007669"/>
    <property type="project" value="InterPro"/>
</dbReference>
<evidence type="ECO:0000313" key="5">
    <source>
        <dbReference type="Proteomes" id="UP000033483"/>
    </source>
</evidence>
<dbReference type="PANTHER" id="PTHR48050:SF27">
    <property type="entry name" value="GLUCOSYLTRANSFERASE, PUTATIVE (AFU_ORTHOLOGUE AFUA_7G04880)-RELATED"/>
    <property type="match status" value="1"/>
</dbReference>
<keyword evidence="1" id="KW-0808">Transferase</keyword>
<sequence length="777" mass="84081">MASNEDWAAPPPYELHSEGSVLTSSTAINAQGGIDIRFSSIAPHELEALLPPLPKPTEAAAGPVKPIPALNIVIQVVGSRGDVQPFIALGTTLKRRGHRVRLATHNVFADFVRSTGLEFYPIGGDPEDLMSYMVKNPGLIPSMESLRGGDIGRKRKMIYTMLRGCWKSCVEPDTITQQPFVADAIIANPPSFAHVHCAQALGIPLHMMFTMPWTATRAFPHPLANLKTDNMNESSSNYLSYGVVDLMTWQGLGDVINNWRVKDLKLEPLPAAVGPDIISILKVPYTYCWSPALVSKPQDWGEHIDISGFFLRDEPSYTPPSDLENFLSMGPQPVYIGFGSIVLDDATKMTELITDACRQVGVRAIVSRGWSKLGGDAPNTDSVFYLGDCPHEWLFKRVSAVVHHGGAGTTACGLVNSRPTAIIPFFGDQPFWGQVVAAQGAGPMPIRHRELTAVNLAEAIRVCLKPETQIAAQKIAAAMSKEKGVEFAADSFSRHLPLDSIVCDILPQHVARWLYHSKKNGVNIKLSQEAVRLLVQSDNLKLADFEPLCPKRYYIENVRWDPLTAGASSTLGTITDFTVALGGTFVDPFKEVKRVREGSSRYKSTTVAATAAAANGLVGMTTSLTKGALVDIPLALTEGLKNTPRLYGDTVRENQPVTGIKKGCTVAAKNFGVGMYEGITDIVTKPVQGAKKEGALGFIKGVGKGSVNMVVKPYSAMFGLLAYPSQGVYQSVKSMRQSSLRHSIEAGRAALLRADSGHGKGNDPRQVLAKFNQLIGK</sequence>
<accession>A0A0F4ZKN4</accession>
<evidence type="ECO:0000256" key="1">
    <source>
        <dbReference type="ARBA" id="ARBA00022679"/>
    </source>
</evidence>
<evidence type="ECO:0000313" key="4">
    <source>
        <dbReference type="EMBL" id="KKA30686.1"/>
    </source>
</evidence>
<dbReference type="AlphaFoldDB" id="A0A0F4ZKN4"/>
<name>A0A0F4ZKN4_9PEZI</name>
<reference evidence="4 5" key="1">
    <citation type="submission" date="2015-03" db="EMBL/GenBank/DDBJ databases">
        <authorList>
            <person name="Radwan O."/>
            <person name="Al-Naeli F.A."/>
            <person name="Rendon G.A."/>
            <person name="Fields C."/>
        </authorList>
    </citation>
    <scope>NUCLEOTIDE SEQUENCE [LARGE SCALE GENOMIC DNA]</scope>
    <source>
        <strain evidence="4">CR-DP1</strain>
    </source>
</reference>
<keyword evidence="5" id="KW-1185">Reference proteome</keyword>
<dbReference type="InterPro" id="IPR050426">
    <property type="entry name" value="Glycosyltransferase_28"/>
</dbReference>